<comment type="caution">
    <text evidence="2">The sequence shown here is derived from an EMBL/GenBank/DDBJ whole genome shotgun (WGS) entry which is preliminary data.</text>
</comment>
<evidence type="ECO:0000313" key="3">
    <source>
        <dbReference type="Proteomes" id="UP000032670"/>
    </source>
</evidence>
<accession>A0A0D6NIE9</accession>
<evidence type="ECO:0000256" key="1">
    <source>
        <dbReference type="SAM" id="MobiDB-lite"/>
    </source>
</evidence>
<gene>
    <name evidence="2" type="ORF">Abor_013_137</name>
</gene>
<evidence type="ECO:0000313" key="2">
    <source>
        <dbReference type="EMBL" id="GAN65827.1"/>
    </source>
</evidence>
<sequence length="76" mass="8655">MRLMFRQARCEKEQKPTLRAGTFLGRDTLWQRVVNTKPTKITPNPSKSRDQGYAVPNNAHSATTHSPAYLPSRSRT</sequence>
<feature type="compositionally biased region" description="Polar residues" evidence="1">
    <location>
        <begin position="35"/>
        <end position="46"/>
    </location>
</feature>
<feature type="region of interest" description="Disordered" evidence="1">
    <location>
        <begin position="35"/>
        <end position="76"/>
    </location>
</feature>
<dbReference type="AlphaFoldDB" id="A0A0D6NIE9"/>
<name>A0A0D6NIE9_9PROT</name>
<dbReference type="EMBL" id="BAMX01000013">
    <property type="protein sequence ID" value="GAN65827.1"/>
    <property type="molecule type" value="Genomic_DNA"/>
</dbReference>
<proteinExistence type="predicted"/>
<keyword evidence="3" id="KW-1185">Reference proteome</keyword>
<reference evidence="2 3" key="1">
    <citation type="submission" date="2012-11" db="EMBL/GenBank/DDBJ databases">
        <title>Whole genome sequence of Acetobacter orientalis 21F-2.</title>
        <authorList>
            <person name="Azuma Y."/>
            <person name="Higashiura N."/>
            <person name="Hirakawa H."/>
            <person name="Matsushita K."/>
        </authorList>
    </citation>
    <scope>NUCLEOTIDE SEQUENCE [LARGE SCALE GENOMIC DNA]</scope>
    <source>
        <strain evidence="2 3">21F-2</strain>
    </source>
</reference>
<dbReference type="Proteomes" id="UP000032670">
    <property type="component" value="Unassembled WGS sequence"/>
</dbReference>
<protein>
    <submittedName>
        <fullName evidence="2">Uncharacterized protein</fullName>
    </submittedName>
</protein>
<organism evidence="2 3">
    <name type="scientific">Acetobacter orientalis</name>
    <dbReference type="NCBI Taxonomy" id="146474"/>
    <lineage>
        <taxon>Bacteria</taxon>
        <taxon>Pseudomonadati</taxon>
        <taxon>Pseudomonadota</taxon>
        <taxon>Alphaproteobacteria</taxon>
        <taxon>Acetobacterales</taxon>
        <taxon>Acetobacteraceae</taxon>
        <taxon>Acetobacter</taxon>
    </lineage>
</organism>